<keyword evidence="5 10" id="KW-0812">Transmembrane</keyword>
<keyword evidence="9" id="KW-0407">Ion channel</keyword>
<keyword evidence="12" id="KW-1185">Reference proteome</keyword>
<keyword evidence="8 10" id="KW-0472">Membrane</keyword>
<keyword evidence="4" id="KW-1003">Cell membrane</keyword>
<dbReference type="InterPro" id="IPR019823">
    <property type="entry name" value="Mechanosensitive_channel_CS"/>
</dbReference>
<dbReference type="Proteomes" id="UP001648503">
    <property type="component" value="Unassembled WGS sequence"/>
</dbReference>
<accession>A0ABQ8FBD4</accession>
<dbReference type="PROSITE" id="PS01327">
    <property type="entry name" value="MSCL"/>
    <property type="match status" value="1"/>
</dbReference>
<proteinExistence type="inferred from homology"/>
<evidence type="ECO:0000313" key="11">
    <source>
        <dbReference type="EMBL" id="KAH6594020.1"/>
    </source>
</evidence>
<dbReference type="InterPro" id="IPR036019">
    <property type="entry name" value="MscL_channel"/>
</dbReference>
<comment type="similarity">
    <text evidence="2">Belongs to the MscL family.</text>
</comment>
<evidence type="ECO:0000256" key="10">
    <source>
        <dbReference type="SAM" id="Phobius"/>
    </source>
</evidence>
<dbReference type="PANTHER" id="PTHR30266">
    <property type="entry name" value="MECHANOSENSITIVE CHANNEL MSCL"/>
    <property type="match status" value="1"/>
</dbReference>
<evidence type="ECO:0000256" key="9">
    <source>
        <dbReference type="ARBA" id="ARBA00023303"/>
    </source>
</evidence>
<comment type="caution">
    <text evidence="11">The sequence shown here is derived from an EMBL/GenBank/DDBJ whole genome shotgun (WGS) entry which is preliminary data.</text>
</comment>
<comment type="subcellular location">
    <subcellularLocation>
        <location evidence="1">Cell membrane</location>
        <topology evidence="1">Multi-pass membrane protein</topology>
    </subcellularLocation>
</comment>
<keyword evidence="6 10" id="KW-1133">Transmembrane helix</keyword>
<feature type="transmembrane region" description="Helical" evidence="10">
    <location>
        <begin position="46"/>
        <end position="68"/>
    </location>
</feature>
<dbReference type="NCBIfam" id="TIGR00220">
    <property type="entry name" value="mscL"/>
    <property type="match status" value="1"/>
</dbReference>
<name>A0ABQ8FBD4_9FUNG</name>
<dbReference type="HAMAP" id="MF_00115">
    <property type="entry name" value="MscL"/>
    <property type="match status" value="1"/>
</dbReference>
<evidence type="ECO:0008006" key="13">
    <source>
        <dbReference type="Google" id="ProtNLM"/>
    </source>
</evidence>
<evidence type="ECO:0000256" key="6">
    <source>
        <dbReference type="ARBA" id="ARBA00022989"/>
    </source>
</evidence>
<evidence type="ECO:0000256" key="4">
    <source>
        <dbReference type="ARBA" id="ARBA00022475"/>
    </source>
</evidence>
<sequence length="211" mass="22814">MSNNHDSSNNKFQNVGNQLKGGAFKSVKAVGSVLDDFKAFLNRGNVVDLAVGIVMGAAFTAIVTSMVADLITPLIGLATQSNLENMFYILRCPANQTTCRSVGGYSTPAEANKAGLVTWNYGRFLQICINFVIISMIVFFIVKVYTAAFCRKAPVDTKECGACIKDIPLLATRCPFCTTMISISDTNKSFDDLVKEGLDSIVFVPPNSRKA</sequence>
<dbReference type="EMBL" id="JAFCIX010000340">
    <property type="protein sequence ID" value="KAH6594020.1"/>
    <property type="molecule type" value="Genomic_DNA"/>
</dbReference>
<feature type="transmembrane region" description="Helical" evidence="10">
    <location>
        <begin position="124"/>
        <end position="142"/>
    </location>
</feature>
<dbReference type="PANTHER" id="PTHR30266:SF2">
    <property type="entry name" value="LARGE-CONDUCTANCE MECHANOSENSITIVE CHANNEL"/>
    <property type="match status" value="1"/>
</dbReference>
<evidence type="ECO:0000256" key="2">
    <source>
        <dbReference type="ARBA" id="ARBA00007254"/>
    </source>
</evidence>
<organism evidence="11 12">
    <name type="scientific">Batrachochytrium salamandrivorans</name>
    <dbReference type="NCBI Taxonomy" id="1357716"/>
    <lineage>
        <taxon>Eukaryota</taxon>
        <taxon>Fungi</taxon>
        <taxon>Fungi incertae sedis</taxon>
        <taxon>Chytridiomycota</taxon>
        <taxon>Chytridiomycota incertae sedis</taxon>
        <taxon>Chytridiomycetes</taxon>
        <taxon>Rhizophydiales</taxon>
        <taxon>Rhizophydiales incertae sedis</taxon>
        <taxon>Batrachochytrium</taxon>
    </lineage>
</organism>
<dbReference type="InterPro" id="IPR001185">
    <property type="entry name" value="MS_channel"/>
</dbReference>
<evidence type="ECO:0000256" key="1">
    <source>
        <dbReference type="ARBA" id="ARBA00004651"/>
    </source>
</evidence>
<dbReference type="Gene3D" id="1.10.1200.120">
    <property type="entry name" value="Large-conductance mechanosensitive channel, MscL, domain 1"/>
    <property type="match status" value="1"/>
</dbReference>
<keyword evidence="7" id="KW-0406">Ion transport</keyword>
<protein>
    <recommendedName>
        <fullName evidence="13">Large conductance mechanosensitive channel protein</fullName>
    </recommendedName>
</protein>
<keyword evidence="3" id="KW-0813">Transport</keyword>
<dbReference type="InterPro" id="IPR037673">
    <property type="entry name" value="MSC/AndL"/>
</dbReference>
<evidence type="ECO:0000256" key="5">
    <source>
        <dbReference type="ARBA" id="ARBA00022692"/>
    </source>
</evidence>
<gene>
    <name evidence="11" type="ORF">BASA50_006926</name>
</gene>
<evidence type="ECO:0000256" key="8">
    <source>
        <dbReference type="ARBA" id="ARBA00023136"/>
    </source>
</evidence>
<reference evidence="11 12" key="1">
    <citation type="submission" date="2021-02" db="EMBL/GenBank/DDBJ databases">
        <title>Variation within the Batrachochytrium salamandrivorans European outbreak.</title>
        <authorList>
            <person name="Kelly M."/>
            <person name="Pasmans F."/>
            <person name="Shea T.P."/>
            <person name="Munoz J.F."/>
            <person name="Carranza S."/>
            <person name="Cuomo C.A."/>
            <person name="Martel A."/>
        </authorList>
    </citation>
    <scope>NUCLEOTIDE SEQUENCE [LARGE SCALE GENOMIC DNA]</scope>
    <source>
        <strain evidence="11 12">AMFP18/2</strain>
    </source>
</reference>
<evidence type="ECO:0000256" key="3">
    <source>
        <dbReference type="ARBA" id="ARBA00022448"/>
    </source>
</evidence>
<evidence type="ECO:0000313" key="12">
    <source>
        <dbReference type="Proteomes" id="UP001648503"/>
    </source>
</evidence>
<evidence type="ECO:0000256" key="7">
    <source>
        <dbReference type="ARBA" id="ARBA00023065"/>
    </source>
</evidence>
<dbReference type="SUPFAM" id="SSF81330">
    <property type="entry name" value="Gated mechanosensitive channel"/>
    <property type="match status" value="1"/>
</dbReference>
<dbReference type="Pfam" id="PF01741">
    <property type="entry name" value="MscL"/>
    <property type="match status" value="1"/>
</dbReference>